<evidence type="ECO:0000313" key="5">
    <source>
        <dbReference type="Proteomes" id="UP000327013"/>
    </source>
</evidence>
<dbReference type="AlphaFoldDB" id="A0A5N6RG94"/>
<keyword evidence="5" id="KW-1185">Reference proteome</keyword>
<comment type="similarity">
    <text evidence="1">Belongs to the PPR family. PCMP-H subfamily.</text>
</comment>
<dbReference type="Pfam" id="PF20431">
    <property type="entry name" value="E_motif"/>
    <property type="match status" value="1"/>
</dbReference>
<dbReference type="PROSITE" id="PS51375">
    <property type="entry name" value="PPR"/>
    <property type="match status" value="5"/>
</dbReference>
<dbReference type="Pfam" id="PF01535">
    <property type="entry name" value="PPR"/>
    <property type="match status" value="2"/>
</dbReference>
<dbReference type="EMBL" id="CM017326">
    <property type="protein sequence ID" value="KAE8076850.1"/>
    <property type="molecule type" value="Genomic_DNA"/>
</dbReference>
<evidence type="ECO:0000313" key="4">
    <source>
        <dbReference type="EMBL" id="KAE8076850.1"/>
    </source>
</evidence>
<evidence type="ECO:0000256" key="2">
    <source>
        <dbReference type="ARBA" id="ARBA00022737"/>
    </source>
</evidence>
<gene>
    <name evidence="4" type="ORF">FH972_015474</name>
</gene>
<dbReference type="GO" id="GO:0003723">
    <property type="term" value="F:RNA binding"/>
    <property type="evidence" value="ECO:0007669"/>
    <property type="project" value="InterPro"/>
</dbReference>
<dbReference type="Proteomes" id="UP000327013">
    <property type="component" value="Chromosome 6"/>
</dbReference>
<dbReference type="InterPro" id="IPR046848">
    <property type="entry name" value="E_motif"/>
</dbReference>
<sequence>MERHLLNLLHSTLHIKQIKQVHALIVINYPTLTTDFFKSLLRLSIVVYARNVFDKIPHPNQVLYNSLISTYSKLSLNKNALEAFVLMHGSGTRVVGSTVAPVMKSCTSLLAVELAKEIHSLVIKCGFSSDVFVQTPLMDFYAKTCNIESAKKVFDGIFMKDPICYNCLISGYSKSGDVIAARQLFDEMCERTVVSWNSMISCYANNGYYHEGLSIFERMRAEGCSPNEISVTTVLSICAKLRDLEMGLRVKKFVDENNFHLNMIVSTALLEMYVKCGAIEDARHEFDCMDRRDVVTWSAMIAGYAQNGKPTEALELFERMKNEPIEPNDVALVSVLSACSQLGSVGAGERIGNYVESRGFIFNVYVASALLDMYSKCGNISKARQIFNKMPHKDIVSWNSLIAGLAANGFAEDAINLYEKMEEIRVIPDDITFVGVLTACTHAGLIELGLGFFRSMKLDYDITPTIEHYACIVDLFCRSGRLKEAYEFVCRMEMEPNVVIWGTLLSASRIHSNAELAELSIKKLLELEPENSGNYVLLSNIYASANRWQESLRVRNLMKINRVQKITACSWIEMDNKVHKFLVGDTSHARSNEVYRIVDGLAMQLTLASHDLNSDLGF</sequence>
<evidence type="ECO:0008006" key="6">
    <source>
        <dbReference type="Google" id="ProtNLM"/>
    </source>
</evidence>
<dbReference type="Pfam" id="PF13041">
    <property type="entry name" value="PPR_2"/>
    <property type="match status" value="3"/>
</dbReference>
<name>A0A5N6RG94_9ROSI</name>
<evidence type="ECO:0000256" key="3">
    <source>
        <dbReference type="PROSITE-ProRule" id="PRU00708"/>
    </source>
</evidence>
<dbReference type="FunFam" id="1.25.40.10:FF:000348">
    <property type="entry name" value="Pentatricopeptide repeat-containing protein chloroplastic"/>
    <property type="match status" value="1"/>
</dbReference>
<reference evidence="4 5" key="1">
    <citation type="submission" date="2019-06" db="EMBL/GenBank/DDBJ databases">
        <title>A chromosomal-level reference genome of Carpinus fangiana (Coryloideae, Betulaceae).</title>
        <authorList>
            <person name="Yang X."/>
            <person name="Wang Z."/>
            <person name="Zhang L."/>
            <person name="Hao G."/>
            <person name="Liu J."/>
            <person name="Yang Y."/>
        </authorList>
    </citation>
    <scope>NUCLEOTIDE SEQUENCE [LARGE SCALE GENOMIC DNA]</scope>
    <source>
        <strain evidence="4">Cfa_2016G</strain>
        <tissue evidence="4">Leaf</tissue>
    </source>
</reference>
<dbReference type="SUPFAM" id="SSF48452">
    <property type="entry name" value="TPR-like"/>
    <property type="match status" value="1"/>
</dbReference>
<dbReference type="GO" id="GO:0009451">
    <property type="term" value="P:RNA modification"/>
    <property type="evidence" value="ECO:0007669"/>
    <property type="project" value="InterPro"/>
</dbReference>
<dbReference type="PANTHER" id="PTHR47926:SF537">
    <property type="entry name" value="PENTACOTRIPEPTIDE-REPEAT REGION OF PRORP DOMAIN-CONTAINING PROTEIN"/>
    <property type="match status" value="1"/>
</dbReference>
<feature type="repeat" description="PPR" evidence="3">
    <location>
        <begin position="394"/>
        <end position="428"/>
    </location>
</feature>
<dbReference type="NCBIfam" id="TIGR00756">
    <property type="entry name" value="PPR"/>
    <property type="match status" value="5"/>
</dbReference>
<dbReference type="Gene3D" id="1.25.40.10">
    <property type="entry name" value="Tetratricopeptide repeat domain"/>
    <property type="match status" value="4"/>
</dbReference>
<dbReference type="InterPro" id="IPR011990">
    <property type="entry name" value="TPR-like_helical_dom_sf"/>
</dbReference>
<dbReference type="FunFam" id="1.25.40.10:FF:000333">
    <property type="entry name" value="Pentatricopeptide repeat-containing protein"/>
    <property type="match status" value="1"/>
</dbReference>
<feature type="repeat" description="PPR" evidence="3">
    <location>
        <begin position="293"/>
        <end position="327"/>
    </location>
</feature>
<dbReference type="FunFam" id="1.25.40.10:FF:000184">
    <property type="entry name" value="Pentatricopeptide repeat-containing protein, chloroplastic"/>
    <property type="match status" value="1"/>
</dbReference>
<feature type="repeat" description="PPR" evidence="3">
    <location>
        <begin position="363"/>
        <end position="393"/>
    </location>
</feature>
<dbReference type="PANTHER" id="PTHR47926">
    <property type="entry name" value="PENTATRICOPEPTIDE REPEAT-CONTAINING PROTEIN"/>
    <property type="match status" value="1"/>
</dbReference>
<keyword evidence="2" id="KW-0677">Repeat</keyword>
<organism evidence="4 5">
    <name type="scientific">Carpinus fangiana</name>
    <dbReference type="NCBI Taxonomy" id="176857"/>
    <lineage>
        <taxon>Eukaryota</taxon>
        <taxon>Viridiplantae</taxon>
        <taxon>Streptophyta</taxon>
        <taxon>Embryophyta</taxon>
        <taxon>Tracheophyta</taxon>
        <taxon>Spermatophyta</taxon>
        <taxon>Magnoliopsida</taxon>
        <taxon>eudicotyledons</taxon>
        <taxon>Gunneridae</taxon>
        <taxon>Pentapetalae</taxon>
        <taxon>rosids</taxon>
        <taxon>fabids</taxon>
        <taxon>Fagales</taxon>
        <taxon>Betulaceae</taxon>
        <taxon>Carpinus</taxon>
    </lineage>
</organism>
<feature type="repeat" description="PPR" evidence="3">
    <location>
        <begin position="192"/>
        <end position="226"/>
    </location>
</feature>
<feature type="repeat" description="PPR" evidence="3">
    <location>
        <begin position="161"/>
        <end position="191"/>
    </location>
</feature>
<dbReference type="OrthoDB" id="185373at2759"/>
<protein>
    <recommendedName>
        <fullName evidence="6">Pentatricopeptide repeat-containing protein</fullName>
    </recommendedName>
</protein>
<accession>A0A5N6RG94</accession>
<dbReference type="InterPro" id="IPR046960">
    <property type="entry name" value="PPR_At4g14850-like_plant"/>
</dbReference>
<evidence type="ECO:0000256" key="1">
    <source>
        <dbReference type="ARBA" id="ARBA00006643"/>
    </source>
</evidence>
<dbReference type="Pfam" id="PF12854">
    <property type="entry name" value="PPR_1"/>
    <property type="match status" value="1"/>
</dbReference>
<proteinExistence type="inferred from homology"/>
<dbReference type="InterPro" id="IPR002885">
    <property type="entry name" value="PPR_rpt"/>
</dbReference>